<dbReference type="PaxDb" id="2903-EOD29277"/>
<dbReference type="GeneID" id="19046626"/>
<evidence type="ECO:0000313" key="6">
    <source>
        <dbReference type="Proteomes" id="UP000013827"/>
    </source>
</evidence>
<dbReference type="Pfam" id="PF13516">
    <property type="entry name" value="LRR_6"/>
    <property type="match status" value="3"/>
</dbReference>
<evidence type="ECO:0000313" key="5">
    <source>
        <dbReference type="EnsemblProtists" id="EOD29277"/>
    </source>
</evidence>
<dbReference type="InterPro" id="IPR001611">
    <property type="entry name" value="Leu-rich_rpt"/>
</dbReference>
<dbReference type="EnsemblProtists" id="EOD29277">
    <property type="protein sequence ID" value="EOD29277"/>
    <property type="gene ID" value="EMIHUDRAFT_203869"/>
</dbReference>
<keyword evidence="3" id="KW-0677">Repeat</keyword>
<dbReference type="PANTHER" id="PTHR24113">
    <property type="entry name" value="RAN GTPASE-ACTIVATING PROTEIN 1"/>
    <property type="match status" value="1"/>
</dbReference>
<dbReference type="GO" id="GO:0005829">
    <property type="term" value="C:cytosol"/>
    <property type="evidence" value="ECO:0007669"/>
    <property type="project" value="TreeGrafter"/>
</dbReference>
<evidence type="ECO:0000256" key="3">
    <source>
        <dbReference type="ARBA" id="ARBA00022737"/>
    </source>
</evidence>
<name>A0A0D3K0J2_EMIH1</name>
<dbReference type="InterPro" id="IPR027038">
    <property type="entry name" value="RanGap"/>
</dbReference>
<keyword evidence="1" id="KW-0343">GTPase activation</keyword>
<keyword evidence="4" id="KW-0732">Signal</keyword>
<dbReference type="GO" id="GO:0048471">
    <property type="term" value="C:perinuclear region of cytoplasm"/>
    <property type="evidence" value="ECO:0007669"/>
    <property type="project" value="TreeGrafter"/>
</dbReference>
<dbReference type="SMART" id="SM00368">
    <property type="entry name" value="LRR_RI"/>
    <property type="match status" value="9"/>
</dbReference>
<sequence length="492" mass="50840">MPPAAAVFVALAAAVAGEPSSLSLPPCAEPVSEDRLSAFYSKVGRFSEDELAHALWYGKHLEPSDCAALAHLLCSGGMGAGLTELVLAANDIGDAGVVALARAVVYGRLPRLASLNIYKTKMGDTGIISLAEAAAARPLLALEKLELNANSISDAGLAVLSTALAGGAMPRLEELNLALNMFSADGLQTLASAAAASGALSNLTWLGLAANRFGASGAATLAGALAQEATPQLQYLDLGTTALGYEGIDALAPAIISPGLSALRELHFDSNNIGDSGVQEFAALTGQPGALPSLEVLVFSANNLRATGLGALANATLRGGLPKLTRLFFSANRVGYSPSFAPAAGPLRLGGLRNLVFLSLTANKIDDARLAEIADSNLIGDDGLVSFARSVSNGRCPSCALYRLHVLHLSFNSITDVGVDALAEAIRGGALPWLHLLVVDRVTPSLKEVCRLRPDLDCSDPLPMPCRDLPEDKREACAQHEIAIYGECKTCG</sequence>
<dbReference type="InterPro" id="IPR003591">
    <property type="entry name" value="Leu-rich_rpt_typical-subtyp"/>
</dbReference>
<evidence type="ECO:0000256" key="2">
    <source>
        <dbReference type="ARBA" id="ARBA00022614"/>
    </source>
</evidence>
<dbReference type="Gene3D" id="3.80.10.10">
    <property type="entry name" value="Ribonuclease Inhibitor"/>
    <property type="match status" value="1"/>
</dbReference>
<organism evidence="5 6">
    <name type="scientific">Emiliania huxleyi (strain CCMP1516)</name>
    <dbReference type="NCBI Taxonomy" id="280463"/>
    <lineage>
        <taxon>Eukaryota</taxon>
        <taxon>Haptista</taxon>
        <taxon>Haptophyta</taxon>
        <taxon>Prymnesiophyceae</taxon>
        <taxon>Isochrysidales</taxon>
        <taxon>Noelaerhabdaceae</taxon>
        <taxon>Emiliania</taxon>
    </lineage>
</organism>
<dbReference type="GO" id="GO:0006913">
    <property type="term" value="P:nucleocytoplasmic transport"/>
    <property type="evidence" value="ECO:0007669"/>
    <property type="project" value="TreeGrafter"/>
</dbReference>
<dbReference type="GO" id="GO:0005096">
    <property type="term" value="F:GTPase activator activity"/>
    <property type="evidence" value="ECO:0007669"/>
    <property type="project" value="UniProtKB-KW"/>
</dbReference>
<reference evidence="6" key="1">
    <citation type="journal article" date="2013" name="Nature">
        <title>Pan genome of the phytoplankton Emiliania underpins its global distribution.</title>
        <authorList>
            <person name="Read B.A."/>
            <person name="Kegel J."/>
            <person name="Klute M.J."/>
            <person name="Kuo A."/>
            <person name="Lefebvre S.C."/>
            <person name="Maumus F."/>
            <person name="Mayer C."/>
            <person name="Miller J."/>
            <person name="Monier A."/>
            <person name="Salamov A."/>
            <person name="Young J."/>
            <person name="Aguilar M."/>
            <person name="Claverie J.M."/>
            <person name="Frickenhaus S."/>
            <person name="Gonzalez K."/>
            <person name="Herman E.K."/>
            <person name="Lin Y.C."/>
            <person name="Napier J."/>
            <person name="Ogata H."/>
            <person name="Sarno A.F."/>
            <person name="Shmutz J."/>
            <person name="Schroeder D."/>
            <person name="de Vargas C."/>
            <person name="Verret F."/>
            <person name="von Dassow P."/>
            <person name="Valentin K."/>
            <person name="Van de Peer Y."/>
            <person name="Wheeler G."/>
            <person name="Dacks J.B."/>
            <person name="Delwiche C.F."/>
            <person name="Dyhrman S.T."/>
            <person name="Glockner G."/>
            <person name="John U."/>
            <person name="Richards T."/>
            <person name="Worden A.Z."/>
            <person name="Zhang X."/>
            <person name="Grigoriev I.V."/>
            <person name="Allen A.E."/>
            <person name="Bidle K."/>
            <person name="Borodovsky M."/>
            <person name="Bowler C."/>
            <person name="Brownlee C."/>
            <person name="Cock J.M."/>
            <person name="Elias M."/>
            <person name="Gladyshev V.N."/>
            <person name="Groth M."/>
            <person name="Guda C."/>
            <person name="Hadaegh A."/>
            <person name="Iglesias-Rodriguez M.D."/>
            <person name="Jenkins J."/>
            <person name="Jones B.M."/>
            <person name="Lawson T."/>
            <person name="Leese F."/>
            <person name="Lindquist E."/>
            <person name="Lobanov A."/>
            <person name="Lomsadze A."/>
            <person name="Malik S.B."/>
            <person name="Marsh M.E."/>
            <person name="Mackinder L."/>
            <person name="Mock T."/>
            <person name="Mueller-Roeber B."/>
            <person name="Pagarete A."/>
            <person name="Parker M."/>
            <person name="Probert I."/>
            <person name="Quesneville H."/>
            <person name="Raines C."/>
            <person name="Rensing S.A."/>
            <person name="Riano-Pachon D.M."/>
            <person name="Richier S."/>
            <person name="Rokitta S."/>
            <person name="Shiraiwa Y."/>
            <person name="Soanes D.M."/>
            <person name="van der Giezen M."/>
            <person name="Wahlund T.M."/>
            <person name="Williams B."/>
            <person name="Wilson W."/>
            <person name="Wolfe G."/>
            <person name="Wurch L.L."/>
        </authorList>
    </citation>
    <scope>NUCLEOTIDE SEQUENCE</scope>
</reference>
<dbReference type="HOGENOM" id="CLU_554852_0_0_1"/>
<feature type="signal peptide" evidence="4">
    <location>
        <begin position="1"/>
        <end position="17"/>
    </location>
</feature>
<proteinExistence type="predicted"/>
<dbReference type="eggNOG" id="KOG4308">
    <property type="taxonomic scope" value="Eukaryota"/>
</dbReference>
<dbReference type="SUPFAM" id="SSF52047">
    <property type="entry name" value="RNI-like"/>
    <property type="match status" value="1"/>
</dbReference>
<evidence type="ECO:0000256" key="4">
    <source>
        <dbReference type="SAM" id="SignalP"/>
    </source>
</evidence>
<evidence type="ECO:0000256" key="1">
    <source>
        <dbReference type="ARBA" id="ARBA00022468"/>
    </source>
</evidence>
<dbReference type="Proteomes" id="UP000013827">
    <property type="component" value="Unassembled WGS sequence"/>
</dbReference>
<dbReference type="GO" id="GO:0031267">
    <property type="term" value="F:small GTPase binding"/>
    <property type="evidence" value="ECO:0007669"/>
    <property type="project" value="TreeGrafter"/>
</dbReference>
<dbReference type="AlphaFoldDB" id="A0A0D3K0J2"/>
<dbReference type="PANTHER" id="PTHR24113:SF12">
    <property type="entry name" value="RAN GTPASE-ACTIVATING PROTEIN 1"/>
    <property type="match status" value="1"/>
</dbReference>
<dbReference type="SMART" id="SM00369">
    <property type="entry name" value="LRR_TYP"/>
    <property type="match status" value="7"/>
</dbReference>
<feature type="chain" id="PRO_5044234118" evidence="4">
    <location>
        <begin position="18"/>
        <end position="492"/>
    </location>
</feature>
<dbReference type="KEGG" id="ehx:EMIHUDRAFT_203869"/>
<dbReference type="InterPro" id="IPR032675">
    <property type="entry name" value="LRR_dom_sf"/>
</dbReference>
<dbReference type="GO" id="GO:0005634">
    <property type="term" value="C:nucleus"/>
    <property type="evidence" value="ECO:0007669"/>
    <property type="project" value="TreeGrafter"/>
</dbReference>
<dbReference type="RefSeq" id="XP_005781706.1">
    <property type="nucleotide sequence ID" value="XM_005781649.1"/>
</dbReference>
<reference evidence="5" key="2">
    <citation type="submission" date="2024-10" db="UniProtKB">
        <authorList>
            <consortium name="EnsemblProtists"/>
        </authorList>
    </citation>
    <scope>IDENTIFICATION</scope>
</reference>
<keyword evidence="2" id="KW-0433">Leucine-rich repeat</keyword>
<keyword evidence="6" id="KW-1185">Reference proteome</keyword>
<protein>
    <submittedName>
        <fullName evidence="5">Uncharacterized protein</fullName>
    </submittedName>
</protein>
<accession>A0A0D3K0J2</accession>